<comment type="caution">
    <text evidence="1">The sequence shown here is derived from an EMBL/GenBank/DDBJ whole genome shotgun (WGS) entry which is preliminary data.</text>
</comment>
<feature type="non-terminal residue" evidence="1">
    <location>
        <position position="1"/>
    </location>
</feature>
<proteinExistence type="predicted"/>
<evidence type="ECO:0000313" key="1">
    <source>
        <dbReference type="EMBL" id="HCY81970.1"/>
    </source>
</evidence>
<sequence>PYFDAEAGAEKPVDVEFDFN</sequence>
<protein>
    <submittedName>
        <fullName evidence="1">LemA family protein</fullName>
    </submittedName>
</protein>
<dbReference type="EMBL" id="DPRK01000169">
    <property type="protein sequence ID" value="HCY81970.1"/>
    <property type="molecule type" value="Genomic_DNA"/>
</dbReference>
<gene>
    <name evidence="1" type="ORF">DHV22_10405</name>
</gene>
<organism evidence="1 2">
    <name type="scientific">Xanthomarina gelatinilytica</name>
    <dbReference type="NCBI Taxonomy" id="1137281"/>
    <lineage>
        <taxon>Bacteria</taxon>
        <taxon>Pseudomonadati</taxon>
        <taxon>Bacteroidota</taxon>
        <taxon>Flavobacteriia</taxon>
        <taxon>Flavobacteriales</taxon>
        <taxon>Flavobacteriaceae</taxon>
        <taxon>Xanthomarina</taxon>
    </lineage>
</organism>
<reference evidence="1 2" key="1">
    <citation type="journal article" date="2018" name="Nat. Biotechnol.">
        <title>A standardized bacterial taxonomy based on genome phylogeny substantially revises the tree of life.</title>
        <authorList>
            <person name="Parks D.H."/>
            <person name="Chuvochina M."/>
            <person name="Waite D.W."/>
            <person name="Rinke C."/>
            <person name="Skarshewski A."/>
            <person name="Chaumeil P.A."/>
            <person name="Hugenholtz P."/>
        </authorList>
    </citation>
    <scope>NUCLEOTIDE SEQUENCE [LARGE SCALE GENOMIC DNA]</scope>
    <source>
        <strain evidence="1">UBA10227</strain>
    </source>
</reference>
<accession>A0A3D6BRT9</accession>
<dbReference type="Proteomes" id="UP000263268">
    <property type="component" value="Unassembled WGS sequence"/>
</dbReference>
<evidence type="ECO:0000313" key="2">
    <source>
        <dbReference type="Proteomes" id="UP000263268"/>
    </source>
</evidence>
<name>A0A3D6BRT9_9FLAO</name>
<dbReference type="AlphaFoldDB" id="A0A3D6BRT9"/>